<dbReference type="GO" id="GO:0005634">
    <property type="term" value="C:nucleus"/>
    <property type="evidence" value="ECO:0007669"/>
    <property type="project" value="TreeGrafter"/>
</dbReference>
<feature type="domain" description="Pirin N-terminal" evidence="3">
    <location>
        <begin position="10"/>
        <end position="65"/>
    </location>
</feature>
<dbReference type="Proteomes" id="UP000326062">
    <property type="component" value="Unassembled WGS sequence"/>
</dbReference>
<reference evidence="4 5" key="1">
    <citation type="submission" date="2019-06" db="EMBL/GenBank/DDBJ databases">
        <title>Discovery of a novel chromosome fission-fusion reversal in muntjac.</title>
        <authorList>
            <person name="Mudd A.B."/>
            <person name="Bredeson J.V."/>
            <person name="Baum R."/>
            <person name="Hockemeyer D."/>
            <person name="Rokhsar D.S."/>
        </authorList>
    </citation>
    <scope>NUCLEOTIDE SEQUENCE [LARGE SCALE GENOMIC DNA]</scope>
    <source>
        <strain evidence="4">UCam_UCB_Mr</strain>
        <tissue evidence="4">Fibroblast cell line</tissue>
    </source>
</reference>
<dbReference type="Pfam" id="PF02678">
    <property type="entry name" value="Pirin"/>
    <property type="match status" value="1"/>
</dbReference>
<dbReference type="InterPro" id="IPR003829">
    <property type="entry name" value="Pirin_N_dom"/>
</dbReference>
<dbReference type="PANTHER" id="PTHR13903">
    <property type="entry name" value="PIRIN-RELATED"/>
    <property type="match status" value="1"/>
</dbReference>
<dbReference type="GO" id="GO:0030224">
    <property type="term" value="P:monocyte differentiation"/>
    <property type="evidence" value="ECO:0007669"/>
    <property type="project" value="TreeGrafter"/>
</dbReference>
<dbReference type="InterPro" id="IPR014710">
    <property type="entry name" value="RmlC-like_jellyroll"/>
</dbReference>
<evidence type="ECO:0000256" key="2">
    <source>
        <dbReference type="RuleBase" id="RU003457"/>
    </source>
</evidence>
<evidence type="ECO:0000256" key="1">
    <source>
        <dbReference type="ARBA" id="ARBA00008416"/>
    </source>
</evidence>
<name>A0A5N3UVU6_MUNRE</name>
<evidence type="ECO:0000313" key="5">
    <source>
        <dbReference type="Proteomes" id="UP000326062"/>
    </source>
</evidence>
<dbReference type="GO" id="GO:0008127">
    <property type="term" value="F:quercetin 2,3-dioxygenase activity"/>
    <property type="evidence" value="ECO:0007669"/>
    <property type="project" value="TreeGrafter"/>
</dbReference>
<accession>A0A5N3UVU6</accession>
<dbReference type="EMBL" id="VCEB01003993">
    <property type="protein sequence ID" value="KAB0340869.1"/>
    <property type="molecule type" value="Genomic_DNA"/>
</dbReference>
<evidence type="ECO:0000313" key="4">
    <source>
        <dbReference type="EMBL" id="KAB0340869.1"/>
    </source>
</evidence>
<gene>
    <name evidence="4" type="ORF">FD755_024657</name>
</gene>
<feature type="non-terminal residue" evidence="4">
    <location>
        <position position="1"/>
    </location>
</feature>
<sequence>QRGLGNRVPAVSYLLEGGSMAHEDFCGHAGQLNPGDLQWMTAGQGIVHAEMPCSEEPVHGLQLWVNLRSSQKMVKPRYQELKSDEIPKPSQDGVTVAVISGEALGIKDLLVFVFPALQLQFFPALCPCLLSSANRTWAAFIWTLRGSVVLWLNPHHEPASWVMPENLHF</sequence>
<evidence type="ECO:0000259" key="3">
    <source>
        <dbReference type="Pfam" id="PF02678"/>
    </source>
</evidence>
<dbReference type="InterPro" id="IPR012093">
    <property type="entry name" value="Pirin"/>
</dbReference>
<comment type="similarity">
    <text evidence="1 2">Belongs to the pirin family.</text>
</comment>
<organism evidence="4 5">
    <name type="scientific">Muntiacus reevesi</name>
    <name type="common">Reeves' muntjac</name>
    <name type="synonym">Cervus reevesi</name>
    <dbReference type="NCBI Taxonomy" id="9886"/>
    <lineage>
        <taxon>Eukaryota</taxon>
        <taxon>Metazoa</taxon>
        <taxon>Chordata</taxon>
        <taxon>Craniata</taxon>
        <taxon>Vertebrata</taxon>
        <taxon>Euteleostomi</taxon>
        <taxon>Mammalia</taxon>
        <taxon>Eutheria</taxon>
        <taxon>Laurasiatheria</taxon>
        <taxon>Artiodactyla</taxon>
        <taxon>Ruminantia</taxon>
        <taxon>Pecora</taxon>
        <taxon>Cervidae</taxon>
        <taxon>Muntiacinae</taxon>
        <taxon>Muntiacus</taxon>
    </lineage>
</organism>
<dbReference type="AlphaFoldDB" id="A0A5N3UVU6"/>
<dbReference type="InterPro" id="IPR011051">
    <property type="entry name" value="RmlC_Cupin_sf"/>
</dbReference>
<proteinExistence type="inferred from homology"/>
<comment type="caution">
    <text evidence="4">The sequence shown here is derived from an EMBL/GenBank/DDBJ whole genome shotgun (WGS) entry which is preliminary data.</text>
</comment>
<dbReference type="Gene3D" id="2.60.120.10">
    <property type="entry name" value="Jelly Rolls"/>
    <property type="match status" value="1"/>
</dbReference>
<protein>
    <recommendedName>
        <fullName evidence="3">Pirin N-terminal domain-containing protein</fullName>
    </recommendedName>
</protein>
<dbReference type="SUPFAM" id="SSF51182">
    <property type="entry name" value="RmlC-like cupins"/>
    <property type="match status" value="1"/>
</dbReference>
<keyword evidence="5" id="KW-1185">Reference proteome</keyword>
<dbReference type="PANTHER" id="PTHR13903:SF8">
    <property type="entry name" value="PIRIN"/>
    <property type="match status" value="1"/>
</dbReference>